<proteinExistence type="predicted"/>
<name>A0A0F9QG47_9ZZZZ</name>
<accession>A0A0F9QG47</accession>
<dbReference type="AlphaFoldDB" id="A0A0F9QG47"/>
<protein>
    <submittedName>
        <fullName evidence="1">Uncharacterized protein</fullName>
    </submittedName>
</protein>
<evidence type="ECO:0000313" key="1">
    <source>
        <dbReference type="EMBL" id="KKN04258.1"/>
    </source>
</evidence>
<reference evidence="1" key="1">
    <citation type="journal article" date="2015" name="Nature">
        <title>Complex archaea that bridge the gap between prokaryotes and eukaryotes.</title>
        <authorList>
            <person name="Spang A."/>
            <person name="Saw J.H."/>
            <person name="Jorgensen S.L."/>
            <person name="Zaremba-Niedzwiedzka K."/>
            <person name="Martijn J."/>
            <person name="Lind A.E."/>
            <person name="van Eijk R."/>
            <person name="Schleper C."/>
            <person name="Guy L."/>
            <person name="Ettema T.J."/>
        </authorList>
    </citation>
    <scope>NUCLEOTIDE SEQUENCE</scope>
</reference>
<organism evidence="1">
    <name type="scientific">marine sediment metagenome</name>
    <dbReference type="NCBI Taxonomy" id="412755"/>
    <lineage>
        <taxon>unclassified sequences</taxon>
        <taxon>metagenomes</taxon>
        <taxon>ecological metagenomes</taxon>
    </lineage>
</organism>
<gene>
    <name evidence="1" type="ORF">LCGC14_1099160</name>
</gene>
<sequence>MAEHTGEPWVAGDNEMGDYTIWEGTLEEVGEVIAAVKEKANAFRIAAAINACKDIPIEALEDGVVEKTVRACRLVAAFGKKHPWTGLGDSKGYGRDLQAILEAALDKVPK</sequence>
<dbReference type="EMBL" id="LAZR01004939">
    <property type="protein sequence ID" value="KKN04258.1"/>
    <property type="molecule type" value="Genomic_DNA"/>
</dbReference>
<comment type="caution">
    <text evidence="1">The sequence shown here is derived from an EMBL/GenBank/DDBJ whole genome shotgun (WGS) entry which is preliminary data.</text>
</comment>